<dbReference type="InterPro" id="IPR002877">
    <property type="entry name" value="RNA_MeTrfase_FtsJ_dom"/>
</dbReference>
<dbReference type="PANTHER" id="PTHR16121:SF0">
    <property type="entry name" value="CAP-SPECIFIC MRNA (NUCLEOSIDE-2'-O-)-METHYLTRANSFERASE 1"/>
    <property type="match status" value="1"/>
</dbReference>
<organism evidence="4 5">
    <name type="scientific">Coemansia brasiliensis</name>
    <dbReference type="NCBI Taxonomy" id="2650707"/>
    <lineage>
        <taxon>Eukaryota</taxon>
        <taxon>Fungi</taxon>
        <taxon>Fungi incertae sedis</taxon>
        <taxon>Zoopagomycota</taxon>
        <taxon>Kickxellomycotina</taxon>
        <taxon>Kickxellomycetes</taxon>
        <taxon>Kickxellales</taxon>
        <taxon>Kickxellaceae</taxon>
        <taxon>Coemansia</taxon>
    </lineage>
</organism>
<dbReference type="InterPro" id="IPR050851">
    <property type="entry name" value="mRNA_Cap_2O-Ribose_MeTrfase"/>
</dbReference>
<keyword evidence="1" id="KW-0539">Nucleus</keyword>
<evidence type="ECO:0000313" key="5">
    <source>
        <dbReference type="Proteomes" id="UP001139887"/>
    </source>
</evidence>
<accession>A0A9W8I8T2</accession>
<keyword evidence="1" id="KW-0507">mRNA processing</keyword>
<reference evidence="4" key="1">
    <citation type="submission" date="2022-07" db="EMBL/GenBank/DDBJ databases">
        <title>Phylogenomic reconstructions and comparative analyses of Kickxellomycotina fungi.</title>
        <authorList>
            <person name="Reynolds N.K."/>
            <person name="Stajich J.E."/>
            <person name="Barry K."/>
            <person name="Grigoriev I.V."/>
            <person name="Crous P."/>
            <person name="Smith M.E."/>
        </authorList>
    </citation>
    <scope>NUCLEOTIDE SEQUENCE</scope>
    <source>
        <strain evidence="4">NRRL 1566</strain>
    </source>
</reference>
<dbReference type="InterPro" id="IPR029063">
    <property type="entry name" value="SAM-dependent_MTases_sf"/>
</dbReference>
<dbReference type="Pfam" id="PF01728">
    <property type="entry name" value="FtsJ"/>
    <property type="match status" value="1"/>
</dbReference>
<dbReference type="GO" id="GO:0004483">
    <property type="term" value="F:methyltransferase cap1 activity"/>
    <property type="evidence" value="ECO:0007669"/>
    <property type="project" value="UniProtKB-UniRule"/>
</dbReference>
<keyword evidence="1" id="KW-0489">Methyltransferase</keyword>
<comment type="catalytic activity">
    <reaction evidence="1">
        <text>a 5'-end (N(7)-methyl 5'-triphosphoguanosine)-ribonucleoside in mRNA + S-adenosyl-L-methionine = a 5'-end (N(7)-methyl 5'-triphosphoguanosine)-(2'-O-methyl-ribonucleoside) in mRNA + S-adenosyl-L-homocysteine + H(+)</text>
        <dbReference type="Rhea" id="RHEA:67020"/>
        <dbReference type="Rhea" id="RHEA-COMP:17167"/>
        <dbReference type="Rhea" id="RHEA-COMP:17168"/>
        <dbReference type="ChEBI" id="CHEBI:15378"/>
        <dbReference type="ChEBI" id="CHEBI:57856"/>
        <dbReference type="ChEBI" id="CHEBI:59789"/>
        <dbReference type="ChEBI" id="CHEBI:156461"/>
        <dbReference type="ChEBI" id="CHEBI:167609"/>
        <dbReference type="EC" id="2.1.1.57"/>
    </reaction>
</comment>
<dbReference type="OrthoDB" id="10251234at2759"/>
<keyword evidence="1" id="KW-0506">mRNA capping</keyword>
<dbReference type="Proteomes" id="UP001139887">
    <property type="component" value="Unassembled WGS sequence"/>
</dbReference>
<dbReference type="GO" id="GO:0005634">
    <property type="term" value="C:nucleus"/>
    <property type="evidence" value="ECO:0007669"/>
    <property type="project" value="UniProtKB-SubCell"/>
</dbReference>
<dbReference type="GO" id="GO:0006370">
    <property type="term" value="P:7-methylguanosine mRNA capping"/>
    <property type="evidence" value="ECO:0007669"/>
    <property type="project" value="UniProtKB-UniRule"/>
</dbReference>
<dbReference type="GO" id="GO:0016556">
    <property type="term" value="P:mRNA modification"/>
    <property type="evidence" value="ECO:0007669"/>
    <property type="project" value="UniProtKB-UniRule"/>
</dbReference>
<evidence type="ECO:0000313" key="4">
    <source>
        <dbReference type="EMBL" id="KAJ2850798.1"/>
    </source>
</evidence>
<feature type="compositionally biased region" description="Polar residues" evidence="2">
    <location>
        <begin position="46"/>
        <end position="61"/>
    </location>
</feature>
<keyword evidence="1" id="KW-0949">S-adenosyl-L-methionine</keyword>
<evidence type="ECO:0000259" key="3">
    <source>
        <dbReference type="Pfam" id="PF01728"/>
    </source>
</evidence>
<dbReference type="EC" id="2.1.1.57" evidence="1"/>
<keyword evidence="1" id="KW-0808">Transferase</keyword>
<feature type="region of interest" description="Disordered" evidence="2">
    <location>
        <begin position="22"/>
        <end position="61"/>
    </location>
</feature>
<proteinExistence type="predicted"/>
<comment type="function">
    <text evidence="1">S-adenosyl-L-methionine-dependent methyltransferase that mediates RNA cap1 2'-O-ribose methylation to the 5'-cap structure of RNAs. Methylates the ribose of the first nucleotide of a m(7)GpppG-capped mRNA to produce m(7)GpppNmp (cap1).</text>
</comment>
<keyword evidence="5" id="KW-1185">Reference proteome</keyword>
<sequence>MPFDDNEILFADNDPEYCNTRLESGIPPPSLSTLPRLIRNGRSKNGYESSQQQRSAPISTIPSQPKIDVLARLLFVINNQHGSKLAEQLATQEWSRMMSDKDDVRGRRTDERLCDSGLLQSIYKCKQMLAQMPQHIVSSACRAIHQYAAVSLCALDNEAAIMLGHLDFLLQPVREYMQSGRLLNYVDLGSHRHGFSQYIRWRAGQQSGGVRTQGWHFASSSANDMPASEDLRVFAESGGILDSKNIELFVQMVRGDCADGVDVVVADSCLDGSGSNASEEKQQYVYTIAQAAIALRVLRRGGTFVFKTFEASTPLSAELLFLIYACFERMAIVRSSVSRVTSSERYVVCNRLKADPRWVSSHLLAALTKMNSGQLKLSHLVSWTRVSADKHFIEPVFRSNMAIAQMQLQSLNAAIAYKQQQPSSNLFSKHQIESANACLQQWNLPATKPSLIK</sequence>
<feature type="domain" description="Ribosomal RNA methyltransferase FtsJ" evidence="3">
    <location>
        <begin position="184"/>
        <end position="351"/>
    </location>
</feature>
<name>A0A9W8I8T2_9FUNG</name>
<evidence type="ECO:0000256" key="1">
    <source>
        <dbReference type="RuleBase" id="RU368012"/>
    </source>
</evidence>
<evidence type="ECO:0000256" key="2">
    <source>
        <dbReference type="SAM" id="MobiDB-lite"/>
    </source>
</evidence>
<gene>
    <name evidence="4" type="ORF">IWW36_001613</name>
</gene>
<dbReference type="PANTHER" id="PTHR16121">
    <property type="entry name" value="CAP-SPECIFIC MRNA (NUCLEOSIDE-2'-O-)-METHYLTRANSFERASE 1-RELATED"/>
    <property type="match status" value="1"/>
</dbReference>
<comment type="subcellular location">
    <subcellularLocation>
        <location evidence="1">Nucleus</location>
    </subcellularLocation>
</comment>
<protein>
    <recommendedName>
        <fullName evidence="1">Cap-specific mRNA (nucleoside-2'-O-)-methyltransferase 1</fullName>
        <ecNumber evidence="1">2.1.1.57</ecNumber>
    </recommendedName>
    <alternativeName>
        <fullName evidence="1">Cap1 2'O-ribose methyltransferase 1</fullName>
    </alternativeName>
</protein>
<dbReference type="AlphaFoldDB" id="A0A9W8I8T2"/>
<dbReference type="EMBL" id="JANBUW010000023">
    <property type="protein sequence ID" value="KAJ2850798.1"/>
    <property type="molecule type" value="Genomic_DNA"/>
</dbReference>
<dbReference type="GO" id="GO:0005737">
    <property type="term" value="C:cytoplasm"/>
    <property type="evidence" value="ECO:0007669"/>
    <property type="project" value="TreeGrafter"/>
</dbReference>
<dbReference type="SUPFAM" id="SSF53335">
    <property type="entry name" value="S-adenosyl-L-methionine-dependent methyltransferases"/>
    <property type="match status" value="1"/>
</dbReference>
<comment type="caution">
    <text evidence="4">The sequence shown here is derived from an EMBL/GenBank/DDBJ whole genome shotgun (WGS) entry which is preliminary data.</text>
</comment>
<dbReference type="GO" id="GO:0003676">
    <property type="term" value="F:nucleic acid binding"/>
    <property type="evidence" value="ECO:0007669"/>
    <property type="project" value="UniProtKB-UniRule"/>
</dbReference>
<dbReference type="Gene3D" id="3.40.50.12760">
    <property type="match status" value="1"/>
</dbReference>
<dbReference type="GO" id="GO:0032259">
    <property type="term" value="P:methylation"/>
    <property type="evidence" value="ECO:0007669"/>
    <property type="project" value="UniProtKB-KW"/>
</dbReference>